<dbReference type="InterPro" id="IPR001969">
    <property type="entry name" value="Aspartic_peptidase_AS"/>
</dbReference>
<evidence type="ECO:0000256" key="7">
    <source>
        <dbReference type="ARBA" id="ARBA00022801"/>
    </source>
</evidence>
<keyword evidence="4 10" id="KW-0645">Protease</keyword>
<dbReference type="Pfam" id="PF00026">
    <property type="entry name" value="Asp"/>
    <property type="match status" value="1"/>
</dbReference>
<evidence type="ECO:0000256" key="9">
    <source>
        <dbReference type="PIRSR" id="PIRSR601461-2"/>
    </source>
</evidence>
<dbReference type="InterPro" id="IPR041371">
    <property type="entry name" value="GH92_N"/>
</dbReference>
<dbReference type="PROSITE" id="PS00141">
    <property type="entry name" value="ASP_PROTEASE"/>
    <property type="match status" value="2"/>
</dbReference>
<evidence type="ECO:0000256" key="8">
    <source>
        <dbReference type="PIRSR" id="PIRSR601461-1"/>
    </source>
</evidence>
<dbReference type="GO" id="GO:0006508">
    <property type="term" value="P:proteolysis"/>
    <property type="evidence" value="ECO:0007669"/>
    <property type="project" value="UniProtKB-KW"/>
</dbReference>
<dbReference type="PANTHER" id="PTHR47966">
    <property type="entry name" value="BETA-SITE APP-CLEAVING ENZYME, ISOFORM A-RELATED"/>
    <property type="match status" value="1"/>
</dbReference>
<evidence type="ECO:0000256" key="4">
    <source>
        <dbReference type="ARBA" id="ARBA00022670"/>
    </source>
</evidence>
<dbReference type="InterPro" id="IPR012939">
    <property type="entry name" value="Glyco_hydro_92"/>
</dbReference>
<sequence>MRPYRFFVLALFTISLFLSITIIDAVPKVDLYRREISTSIPNKKRFKMQQARLINKYSKLFKRSSQDPPISIPLVNEFNMDCSYYGLIIIGGQSFTVDFDTGSSDLWVPAIQCKFSECGYHNRFDPKKSPTFVPAPHPNHFTIYYGYDSSTIRGYIGQDSVNLGGISVINQTFGLAIVDDFNLVLEEDGILGLSFPQLSTFKVPCVIQSMKDQNLIDHSIIAFHLGRYKLDHSDKSFMNLGAIDPNAYVGEIVYNNILDNLLGSLGYWVIMMDDLYVDKFSMGATNSSAIIDTGTASIWGDSSFVKDIHHNIPGSYFDGYLWYIPCDTKTVVSLVFNGVVYEINPIELVVQEVMVGPLCQSVFQENPKGFPRKFWLVGAFFLSNVYSVFDFDNRQIGFAKAKGEAKYGVISQFPVIDSPRDPLEPYKMTSERSFEHFEVGYSKFGLKRYNITVELAASKRTGLHRYTFPPTKHKAKIVIDLPHNLIVPNYAFTHKYLGGAIQSISLNQVKGAARYRGGWNQGGPYIVYFCSQFNINAIEFETWADNNFNIRKQIYFDGKTHFGKIDGAILTFNVRKNPVIISRVGISFISADQACNNAESEIPYWDFEKTKQETVNAWQKELEKIYVEGGTDELKTIFYSGLYRTMIMPSDRTGENPKWQSFDKNGNLIPHYGDFYALLNEAEIL</sequence>
<evidence type="ECO:0000256" key="1">
    <source>
        <dbReference type="ARBA" id="ARBA00001130"/>
    </source>
</evidence>
<dbReference type="Proteomes" id="UP000789759">
    <property type="component" value="Unassembled WGS sequence"/>
</dbReference>
<evidence type="ECO:0000256" key="3">
    <source>
        <dbReference type="ARBA" id="ARBA00013205"/>
    </source>
</evidence>
<dbReference type="PANTHER" id="PTHR47966:SF51">
    <property type="entry name" value="BETA-SITE APP-CLEAVING ENZYME, ISOFORM A-RELATED"/>
    <property type="match status" value="1"/>
</dbReference>
<feature type="disulfide bond" evidence="9">
    <location>
        <begin position="326"/>
        <end position="359"/>
    </location>
</feature>
<organism evidence="13 14">
    <name type="scientific">Cetraspora pellucida</name>
    <dbReference type="NCBI Taxonomy" id="1433469"/>
    <lineage>
        <taxon>Eukaryota</taxon>
        <taxon>Fungi</taxon>
        <taxon>Fungi incertae sedis</taxon>
        <taxon>Mucoromycota</taxon>
        <taxon>Glomeromycotina</taxon>
        <taxon>Glomeromycetes</taxon>
        <taxon>Diversisporales</taxon>
        <taxon>Gigasporaceae</taxon>
        <taxon>Cetraspora</taxon>
    </lineage>
</organism>
<proteinExistence type="inferred from homology"/>
<evidence type="ECO:0000313" key="14">
    <source>
        <dbReference type="Proteomes" id="UP000789759"/>
    </source>
</evidence>
<name>A0A9N9F0C7_9GLOM</name>
<dbReference type="EC" id="3.4.23.21" evidence="3"/>
<dbReference type="InterPro" id="IPR033121">
    <property type="entry name" value="PEPTIDASE_A1"/>
</dbReference>
<dbReference type="PROSITE" id="PS51767">
    <property type="entry name" value="PEPTIDASE_A1"/>
    <property type="match status" value="1"/>
</dbReference>
<dbReference type="OrthoDB" id="15189at2759"/>
<dbReference type="PRINTS" id="PR00792">
    <property type="entry name" value="PEPSIN"/>
</dbReference>
<dbReference type="Gene3D" id="2.40.70.10">
    <property type="entry name" value="Acid Proteases"/>
    <property type="match status" value="2"/>
</dbReference>
<dbReference type="InterPro" id="IPR021109">
    <property type="entry name" value="Peptidase_aspartic_dom_sf"/>
</dbReference>
<feature type="active site" evidence="8">
    <location>
        <position position="100"/>
    </location>
</feature>
<feature type="disulfide bond" evidence="9">
    <location>
        <begin position="113"/>
        <end position="118"/>
    </location>
</feature>
<keyword evidence="9" id="KW-1015">Disulfide bond</keyword>
<dbReference type="InterPro" id="IPR034164">
    <property type="entry name" value="Pepsin-like_dom"/>
</dbReference>
<keyword evidence="6 10" id="KW-0064">Aspartyl protease</keyword>
<evidence type="ECO:0000313" key="13">
    <source>
        <dbReference type="EMBL" id="CAG8501847.1"/>
    </source>
</evidence>
<feature type="active site" evidence="8">
    <location>
        <position position="292"/>
    </location>
</feature>
<evidence type="ECO:0000256" key="5">
    <source>
        <dbReference type="ARBA" id="ARBA00022729"/>
    </source>
</evidence>
<dbReference type="CDD" id="cd05471">
    <property type="entry name" value="pepsin_like"/>
    <property type="match status" value="1"/>
</dbReference>
<feature type="signal peptide" evidence="11">
    <location>
        <begin position="1"/>
        <end position="25"/>
    </location>
</feature>
<keyword evidence="7 10" id="KW-0378">Hydrolase</keyword>
<keyword evidence="5 11" id="KW-0732">Signal</keyword>
<dbReference type="GO" id="GO:0005975">
    <property type="term" value="P:carbohydrate metabolic process"/>
    <property type="evidence" value="ECO:0007669"/>
    <property type="project" value="InterPro"/>
</dbReference>
<comment type="similarity">
    <text evidence="2 10">Belongs to the peptidase A1 family.</text>
</comment>
<dbReference type="Pfam" id="PF07971">
    <property type="entry name" value="Glyco_hydro_92"/>
    <property type="match status" value="1"/>
</dbReference>
<dbReference type="FunFam" id="2.40.70.10:FF:000115">
    <property type="entry name" value="Lysosomal aspartic protease"/>
    <property type="match status" value="1"/>
</dbReference>
<dbReference type="InterPro" id="IPR001461">
    <property type="entry name" value="Aspartic_peptidase_A1"/>
</dbReference>
<dbReference type="InterPro" id="IPR014718">
    <property type="entry name" value="GH-type_carb-bd"/>
</dbReference>
<accession>A0A9N9F0C7</accession>
<dbReference type="SUPFAM" id="SSF48208">
    <property type="entry name" value="Six-hairpin glycosidases"/>
    <property type="match status" value="1"/>
</dbReference>
<comment type="catalytic activity">
    <reaction evidence="1">
        <text>Hydrolysis of proteins with broad specificity similar to that of pepsin A, preferring hydrophobic residues at P1 and P1'. Clots milk and activates trypsinogen. Does not cleave 4-Gln-|-His-5, but does cleave 10-His-|-Leu-11 and 12-Val-|-Glu-13 in B chain of insulin.</text>
        <dbReference type="EC" id="3.4.23.21"/>
    </reaction>
</comment>
<feature type="domain" description="Peptidase A1" evidence="12">
    <location>
        <begin position="84"/>
        <end position="399"/>
    </location>
</feature>
<feature type="chain" id="PRO_5040501059" description="rhizopuspepsin" evidence="11">
    <location>
        <begin position="26"/>
        <end position="685"/>
    </location>
</feature>
<dbReference type="EMBL" id="CAJVQA010001084">
    <property type="protein sequence ID" value="CAG8501847.1"/>
    <property type="molecule type" value="Genomic_DNA"/>
</dbReference>
<evidence type="ECO:0000256" key="6">
    <source>
        <dbReference type="ARBA" id="ARBA00022750"/>
    </source>
</evidence>
<dbReference type="Pfam" id="PF17678">
    <property type="entry name" value="Glyco_hydro_92N"/>
    <property type="match status" value="1"/>
</dbReference>
<dbReference type="SUPFAM" id="SSF50630">
    <property type="entry name" value="Acid proteases"/>
    <property type="match status" value="1"/>
</dbReference>
<reference evidence="13" key="1">
    <citation type="submission" date="2021-06" db="EMBL/GenBank/DDBJ databases">
        <authorList>
            <person name="Kallberg Y."/>
            <person name="Tangrot J."/>
            <person name="Rosling A."/>
        </authorList>
    </citation>
    <scope>NUCLEOTIDE SEQUENCE</scope>
    <source>
        <strain evidence="13">FL966</strain>
    </source>
</reference>
<dbReference type="GO" id="GO:0004190">
    <property type="term" value="F:aspartic-type endopeptidase activity"/>
    <property type="evidence" value="ECO:0007669"/>
    <property type="project" value="UniProtKB-KW"/>
</dbReference>
<comment type="caution">
    <text evidence="13">The sequence shown here is derived from an EMBL/GenBank/DDBJ whole genome shotgun (WGS) entry which is preliminary data.</text>
</comment>
<evidence type="ECO:0000256" key="2">
    <source>
        <dbReference type="ARBA" id="ARBA00007447"/>
    </source>
</evidence>
<dbReference type="InterPro" id="IPR008928">
    <property type="entry name" value="6-hairpin_glycosidase_sf"/>
</dbReference>
<dbReference type="GO" id="GO:0030246">
    <property type="term" value="F:carbohydrate binding"/>
    <property type="evidence" value="ECO:0007669"/>
    <property type="project" value="InterPro"/>
</dbReference>
<protein>
    <recommendedName>
        <fullName evidence="3">rhizopuspepsin</fullName>
        <ecNumber evidence="3">3.4.23.21</ecNumber>
    </recommendedName>
</protein>
<evidence type="ECO:0000256" key="10">
    <source>
        <dbReference type="RuleBase" id="RU000454"/>
    </source>
</evidence>
<evidence type="ECO:0000256" key="11">
    <source>
        <dbReference type="SAM" id="SignalP"/>
    </source>
</evidence>
<keyword evidence="14" id="KW-1185">Reference proteome</keyword>
<dbReference type="AlphaFoldDB" id="A0A9N9F0C7"/>
<evidence type="ECO:0000259" key="12">
    <source>
        <dbReference type="PROSITE" id="PS51767"/>
    </source>
</evidence>
<gene>
    <name evidence="13" type="ORF">CPELLU_LOCUS2486</name>
</gene>
<dbReference type="Gene3D" id="2.70.98.10">
    <property type="match status" value="1"/>
</dbReference>